<feature type="transmembrane region" description="Helical" evidence="7">
    <location>
        <begin position="524"/>
        <end position="544"/>
    </location>
</feature>
<evidence type="ECO:0000313" key="8">
    <source>
        <dbReference type="EMBL" id="CDR87193.1"/>
    </source>
</evidence>
<keyword evidence="2" id="KW-0813">Transport</keyword>
<dbReference type="SUPFAM" id="SSF103473">
    <property type="entry name" value="MFS general substrate transporter"/>
    <property type="match status" value="1"/>
</dbReference>
<feature type="transmembrane region" description="Helical" evidence="7">
    <location>
        <begin position="362"/>
        <end position="379"/>
    </location>
</feature>
<feature type="transmembrane region" description="Helical" evidence="7">
    <location>
        <begin position="290"/>
        <end position="308"/>
    </location>
</feature>
<dbReference type="EMBL" id="LK056652">
    <property type="protein sequence ID" value="CDR87193.1"/>
    <property type="molecule type" value="Genomic_DNA"/>
</dbReference>
<evidence type="ECO:0000256" key="7">
    <source>
        <dbReference type="SAM" id="Phobius"/>
    </source>
</evidence>
<sequence length="584" mass="65780">MSALPRLPKDAPPVAISAPNAAVDIVEASGRHGSVSSSYTDEDKKASQENAWTPASDSQAESLADDGIAPLSRNHVFQDEKVADHWRQLYDSTKYENRHRFDPSFEWTLQEEQAVIRKVDFRVLAWSWVMFMSLDLIRKNINRAIADNFLSDLGMNQNDFNNGQVVFLAAFLSAELPSGVSKKLGADVWVPTQIVAWSLISASQAALSNKAGFFITRALQGLAQGGFLPDQILYLSYWYTGKELNTRLSWFYTVLGLSQIIGTLLAAGFIELRGLNGLAGWRYLFEFEELINGVVGILSFYMLAPSPTNTKGLLRGKNGWFNEGEEILVNRVLRDDPSKGDMNNREGLTPLAVVKALGEKDLWPVYLFGLVVFIPYSPPQTYLSLILKQLGYSTLKANLLAIPSQFFFALNTIPYTWLSAKLNERSFLASLSNVWNLAFLIPLYLLKKSSSHHYNWIRYGLIIALTSVPYCHPFLIGWVSQNSQSVRNRAVSLFLYNMSVQVGSILSTRVYTNGDKPYYRKGNLALISLAAVSIVLCWLVKLYYIQRNKQKRRTWDGLSADEQLQYKLTTKDQGAKRLDVFFVH</sequence>
<accession>A0A140KM62</accession>
<dbReference type="OrthoDB" id="1935484at2759"/>
<feature type="transmembrane region" description="Helical" evidence="7">
    <location>
        <begin position="427"/>
        <end position="445"/>
    </location>
</feature>
<dbReference type="PANTHER" id="PTHR43791:SF65">
    <property type="entry name" value="MAJOR FACILITATOR SUPERFAMILY (MFS) PROFILE DOMAIN-CONTAINING PROTEIN-RELATED"/>
    <property type="match status" value="1"/>
</dbReference>
<dbReference type="InterPro" id="IPR011701">
    <property type="entry name" value="MFS"/>
</dbReference>
<protein>
    <recommendedName>
        <fullName evidence="9">Permease</fullName>
    </recommendedName>
</protein>
<dbReference type="FunFam" id="1.20.1250.20:FF:000106">
    <property type="entry name" value="MFS transporter, putative"/>
    <property type="match status" value="1"/>
</dbReference>
<evidence type="ECO:0000256" key="1">
    <source>
        <dbReference type="ARBA" id="ARBA00004141"/>
    </source>
</evidence>
<organism evidence="8">
    <name type="scientific">Sporisorium scitamineum</name>
    <dbReference type="NCBI Taxonomy" id="49012"/>
    <lineage>
        <taxon>Eukaryota</taxon>
        <taxon>Fungi</taxon>
        <taxon>Dikarya</taxon>
        <taxon>Basidiomycota</taxon>
        <taxon>Ustilaginomycotina</taxon>
        <taxon>Ustilaginomycetes</taxon>
        <taxon>Ustilaginales</taxon>
        <taxon>Ustilaginaceae</taxon>
        <taxon>Sporisorium</taxon>
    </lineage>
</organism>
<feature type="region of interest" description="Disordered" evidence="6">
    <location>
        <begin position="32"/>
        <end position="59"/>
    </location>
</feature>
<name>A0A140KM62_9BASI</name>
<dbReference type="AlphaFoldDB" id="A0A140KM62"/>
<keyword evidence="5 7" id="KW-0472">Membrane</keyword>
<comment type="subcellular location">
    <subcellularLocation>
        <location evidence="1">Membrane</location>
        <topology evidence="1">Multi-pass membrane protein</topology>
    </subcellularLocation>
</comment>
<evidence type="ECO:0000256" key="6">
    <source>
        <dbReference type="SAM" id="MobiDB-lite"/>
    </source>
</evidence>
<feature type="transmembrane region" description="Helical" evidence="7">
    <location>
        <begin position="399"/>
        <end position="420"/>
    </location>
</feature>
<reference evidence="8" key="1">
    <citation type="submission" date="2014-06" db="EMBL/GenBank/DDBJ databases">
        <authorList>
            <person name="Ju J."/>
            <person name="Zhang J."/>
        </authorList>
    </citation>
    <scope>NUCLEOTIDE SEQUENCE</scope>
    <source>
        <strain evidence="8">SscI8</strain>
    </source>
</reference>
<gene>
    <name evidence="8" type="ORF">SPSC_00319</name>
</gene>
<dbReference type="Gene3D" id="1.20.1250.20">
    <property type="entry name" value="MFS general substrate transporter like domains"/>
    <property type="match status" value="1"/>
</dbReference>
<dbReference type="GO" id="GO:0016020">
    <property type="term" value="C:membrane"/>
    <property type="evidence" value="ECO:0007669"/>
    <property type="project" value="UniProtKB-SubCell"/>
</dbReference>
<feature type="compositionally biased region" description="Polar residues" evidence="6">
    <location>
        <begin position="48"/>
        <end position="59"/>
    </location>
</feature>
<evidence type="ECO:0000256" key="5">
    <source>
        <dbReference type="ARBA" id="ARBA00023136"/>
    </source>
</evidence>
<evidence type="ECO:0008006" key="9">
    <source>
        <dbReference type="Google" id="ProtNLM"/>
    </source>
</evidence>
<feature type="transmembrane region" description="Helical" evidence="7">
    <location>
        <begin position="491"/>
        <end position="512"/>
    </location>
</feature>
<feature type="transmembrane region" description="Helical" evidence="7">
    <location>
        <begin position="457"/>
        <end position="479"/>
    </location>
</feature>
<dbReference type="PANTHER" id="PTHR43791">
    <property type="entry name" value="PERMEASE-RELATED"/>
    <property type="match status" value="1"/>
</dbReference>
<proteinExistence type="predicted"/>
<keyword evidence="4 7" id="KW-1133">Transmembrane helix</keyword>
<keyword evidence="3 7" id="KW-0812">Transmembrane</keyword>
<dbReference type="GO" id="GO:0022857">
    <property type="term" value="F:transmembrane transporter activity"/>
    <property type="evidence" value="ECO:0007669"/>
    <property type="project" value="InterPro"/>
</dbReference>
<feature type="transmembrane region" description="Helical" evidence="7">
    <location>
        <begin position="250"/>
        <end position="270"/>
    </location>
</feature>
<evidence type="ECO:0000256" key="4">
    <source>
        <dbReference type="ARBA" id="ARBA00022989"/>
    </source>
</evidence>
<evidence type="ECO:0000256" key="3">
    <source>
        <dbReference type="ARBA" id="ARBA00022692"/>
    </source>
</evidence>
<dbReference type="InterPro" id="IPR036259">
    <property type="entry name" value="MFS_trans_sf"/>
</dbReference>
<dbReference type="Pfam" id="PF07690">
    <property type="entry name" value="MFS_1"/>
    <property type="match status" value="1"/>
</dbReference>
<evidence type="ECO:0000256" key="2">
    <source>
        <dbReference type="ARBA" id="ARBA00022448"/>
    </source>
</evidence>